<sequence>MLSLCFILLDTQVHLNSSIRLIRTIVLYAVNRFVLTTIVGSVQTILHLIDQQNISALFIDYIAVHCLVYVNSFLAALNARNNIRGNPTVSYTSSDLQRIHGSTSVNLPGIQNSFATAEPPGRPDRSGSVENASGESFRQPLRKGTAVSMHVGTESYVMRDLDISKDLGHGALQHAV</sequence>
<evidence type="ECO:0000256" key="1">
    <source>
        <dbReference type="SAM" id="MobiDB-lite"/>
    </source>
</evidence>
<keyword evidence="4" id="KW-1185">Reference proteome</keyword>
<reference evidence="3 4" key="1">
    <citation type="submission" date="2024-01" db="EMBL/GenBank/DDBJ databases">
        <title>A draft genome for the cacao thread blight pathogen Marasmiellus scandens.</title>
        <authorList>
            <person name="Baruah I.K."/>
            <person name="Leung J."/>
            <person name="Bukari Y."/>
            <person name="Amoako-Attah I."/>
            <person name="Meinhardt L.W."/>
            <person name="Bailey B.A."/>
            <person name="Cohen S.P."/>
        </authorList>
    </citation>
    <scope>NUCLEOTIDE SEQUENCE [LARGE SCALE GENOMIC DNA]</scope>
    <source>
        <strain evidence="3 4">GH-19</strain>
    </source>
</reference>
<feature type="domain" description="DUF6534" evidence="2">
    <location>
        <begin position="2"/>
        <end position="81"/>
    </location>
</feature>
<gene>
    <name evidence="3" type="ORF">VKT23_006149</name>
</gene>
<dbReference type="Pfam" id="PF20152">
    <property type="entry name" value="DUF6534"/>
    <property type="match status" value="1"/>
</dbReference>
<proteinExistence type="predicted"/>
<comment type="caution">
    <text evidence="3">The sequence shown here is derived from an EMBL/GenBank/DDBJ whole genome shotgun (WGS) entry which is preliminary data.</text>
</comment>
<protein>
    <recommendedName>
        <fullName evidence="2">DUF6534 domain-containing protein</fullName>
    </recommendedName>
</protein>
<dbReference type="InterPro" id="IPR045339">
    <property type="entry name" value="DUF6534"/>
</dbReference>
<evidence type="ECO:0000259" key="2">
    <source>
        <dbReference type="Pfam" id="PF20152"/>
    </source>
</evidence>
<organism evidence="3 4">
    <name type="scientific">Marasmiellus scandens</name>
    <dbReference type="NCBI Taxonomy" id="2682957"/>
    <lineage>
        <taxon>Eukaryota</taxon>
        <taxon>Fungi</taxon>
        <taxon>Dikarya</taxon>
        <taxon>Basidiomycota</taxon>
        <taxon>Agaricomycotina</taxon>
        <taxon>Agaricomycetes</taxon>
        <taxon>Agaricomycetidae</taxon>
        <taxon>Agaricales</taxon>
        <taxon>Marasmiineae</taxon>
        <taxon>Omphalotaceae</taxon>
        <taxon>Marasmiellus</taxon>
    </lineage>
</organism>
<feature type="region of interest" description="Disordered" evidence="1">
    <location>
        <begin position="108"/>
        <end position="137"/>
    </location>
</feature>
<accession>A0ABR1JV73</accession>
<evidence type="ECO:0000313" key="3">
    <source>
        <dbReference type="EMBL" id="KAK7464941.1"/>
    </source>
</evidence>
<name>A0ABR1JV73_9AGAR</name>
<evidence type="ECO:0000313" key="4">
    <source>
        <dbReference type="Proteomes" id="UP001498398"/>
    </source>
</evidence>
<dbReference type="EMBL" id="JBANRG010000007">
    <property type="protein sequence ID" value="KAK7464941.1"/>
    <property type="molecule type" value="Genomic_DNA"/>
</dbReference>
<dbReference type="Proteomes" id="UP001498398">
    <property type="component" value="Unassembled WGS sequence"/>
</dbReference>